<dbReference type="InterPro" id="IPR005155">
    <property type="entry name" value="UPF0113_PUA"/>
</dbReference>
<dbReference type="CDD" id="cd21151">
    <property type="entry name" value="PUA_Nip7-like"/>
    <property type="match status" value="1"/>
</dbReference>
<proteinExistence type="predicted"/>
<keyword evidence="2" id="KW-1185">Reference proteome</keyword>
<protein>
    <submittedName>
        <fullName evidence="1">Uncharacterized protein</fullName>
    </submittedName>
</protein>
<dbReference type="InterPro" id="IPR036974">
    <property type="entry name" value="PUA_sf"/>
</dbReference>
<dbReference type="Proteomes" id="UP000593562">
    <property type="component" value="Unassembled WGS sequence"/>
</dbReference>
<dbReference type="GO" id="GO:0003723">
    <property type="term" value="F:RNA binding"/>
    <property type="evidence" value="ECO:0007669"/>
    <property type="project" value="InterPro"/>
</dbReference>
<comment type="caution">
    <text evidence="1">The sequence shown here is derived from an EMBL/GenBank/DDBJ whole genome shotgun (WGS) entry which is preliminary data.</text>
</comment>
<sequence length="110" mass="11888">MLPAHSPSAAQAHELETKGLNGPYCQNSMLVGHINLPRVNSSHVARSEHFEKQLVLAEPTAAATVRPYITSASAVPKTIQGFFIAKMEPNGIVVLHQADIGEYLRTGDEL</sequence>
<dbReference type="AlphaFoldDB" id="A0A7J7CSB0"/>
<reference evidence="1 2" key="1">
    <citation type="journal article" date="2020" name="Nat. Commun.">
        <title>Genome of Tripterygium wilfordii and identification of cytochrome P450 involved in triptolide biosynthesis.</title>
        <authorList>
            <person name="Tu L."/>
            <person name="Su P."/>
            <person name="Zhang Z."/>
            <person name="Gao L."/>
            <person name="Wang J."/>
            <person name="Hu T."/>
            <person name="Zhou J."/>
            <person name="Zhang Y."/>
            <person name="Zhao Y."/>
            <person name="Liu Y."/>
            <person name="Song Y."/>
            <person name="Tong Y."/>
            <person name="Lu Y."/>
            <person name="Yang J."/>
            <person name="Xu C."/>
            <person name="Jia M."/>
            <person name="Peters R.J."/>
            <person name="Huang L."/>
            <person name="Gao W."/>
        </authorList>
    </citation>
    <scope>NUCLEOTIDE SEQUENCE [LARGE SCALE GENOMIC DNA]</scope>
    <source>
        <strain evidence="2">cv. XIE 37</strain>
        <tissue evidence="1">Leaf</tissue>
    </source>
</reference>
<dbReference type="Gene3D" id="2.30.130.10">
    <property type="entry name" value="PUA domain"/>
    <property type="match status" value="1"/>
</dbReference>
<dbReference type="EMBL" id="JAAARO010000014">
    <property type="protein sequence ID" value="KAF5736970.1"/>
    <property type="molecule type" value="Genomic_DNA"/>
</dbReference>
<accession>A0A7J7CSB0</accession>
<organism evidence="1 2">
    <name type="scientific">Tripterygium wilfordii</name>
    <name type="common">Thunder God vine</name>
    <dbReference type="NCBI Taxonomy" id="458696"/>
    <lineage>
        <taxon>Eukaryota</taxon>
        <taxon>Viridiplantae</taxon>
        <taxon>Streptophyta</taxon>
        <taxon>Embryophyta</taxon>
        <taxon>Tracheophyta</taxon>
        <taxon>Spermatophyta</taxon>
        <taxon>Magnoliopsida</taxon>
        <taxon>eudicotyledons</taxon>
        <taxon>Gunneridae</taxon>
        <taxon>Pentapetalae</taxon>
        <taxon>rosids</taxon>
        <taxon>fabids</taxon>
        <taxon>Celastrales</taxon>
        <taxon>Celastraceae</taxon>
        <taxon>Tripterygium</taxon>
    </lineage>
</organism>
<gene>
    <name evidence="1" type="ORF">HS088_TW14G01125</name>
</gene>
<evidence type="ECO:0000313" key="2">
    <source>
        <dbReference type="Proteomes" id="UP000593562"/>
    </source>
</evidence>
<dbReference type="InParanoid" id="A0A7J7CSB0"/>
<evidence type="ECO:0000313" key="1">
    <source>
        <dbReference type="EMBL" id="KAF5736970.1"/>
    </source>
</evidence>
<name>A0A7J7CSB0_TRIWF</name>